<feature type="non-terminal residue" evidence="2">
    <location>
        <position position="53"/>
    </location>
</feature>
<sequence>MTIRITAGLTPAFTRSSRHFRYVPGPLAADRDGDADLSRRSRGDAVARRDPRG</sequence>
<protein>
    <submittedName>
        <fullName evidence="2">Uncharacterized protein</fullName>
    </submittedName>
</protein>
<gene>
    <name evidence="2" type="ORF">ACFR9T_00425</name>
</gene>
<evidence type="ECO:0000313" key="2">
    <source>
        <dbReference type="EMBL" id="MFD1569072.1"/>
    </source>
</evidence>
<name>A0ABD6BWR1_9EURY</name>
<comment type="caution">
    <text evidence="2">The sequence shown here is derived from an EMBL/GenBank/DDBJ whole genome shotgun (WGS) entry which is preliminary data.</text>
</comment>
<dbReference type="AlphaFoldDB" id="A0ABD6BWR1"/>
<dbReference type="RefSeq" id="WP_379811835.1">
    <property type="nucleotide sequence ID" value="NZ_JBHUDB010000001.1"/>
</dbReference>
<organism evidence="2 3">
    <name type="scientific">Halorubrum laminariae</name>
    <dbReference type="NCBI Taxonomy" id="1433523"/>
    <lineage>
        <taxon>Archaea</taxon>
        <taxon>Methanobacteriati</taxon>
        <taxon>Methanobacteriota</taxon>
        <taxon>Stenosarchaea group</taxon>
        <taxon>Halobacteria</taxon>
        <taxon>Halobacteriales</taxon>
        <taxon>Haloferacaceae</taxon>
        <taxon>Halorubrum</taxon>
    </lineage>
</organism>
<dbReference type="Proteomes" id="UP001597185">
    <property type="component" value="Unassembled WGS sequence"/>
</dbReference>
<reference evidence="2 3" key="1">
    <citation type="journal article" date="2019" name="Int. J. Syst. Evol. Microbiol.">
        <title>The Global Catalogue of Microorganisms (GCM) 10K type strain sequencing project: providing services to taxonomists for standard genome sequencing and annotation.</title>
        <authorList>
            <consortium name="The Broad Institute Genomics Platform"/>
            <consortium name="The Broad Institute Genome Sequencing Center for Infectious Disease"/>
            <person name="Wu L."/>
            <person name="Ma J."/>
        </authorList>
    </citation>
    <scope>NUCLEOTIDE SEQUENCE [LARGE SCALE GENOMIC DNA]</scope>
    <source>
        <strain evidence="2 3">CGMCC 1.12689</strain>
    </source>
</reference>
<evidence type="ECO:0000313" key="3">
    <source>
        <dbReference type="Proteomes" id="UP001597185"/>
    </source>
</evidence>
<feature type="compositionally biased region" description="Basic and acidic residues" evidence="1">
    <location>
        <begin position="29"/>
        <end position="53"/>
    </location>
</feature>
<proteinExistence type="predicted"/>
<dbReference type="EMBL" id="JBHUDB010000001">
    <property type="protein sequence ID" value="MFD1569072.1"/>
    <property type="molecule type" value="Genomic_DNA"/>
</dbReference>
<feature type="region of interest" description="Disordered" evidence="1">
    <location>
        <begin position="24"/>
        <end position="53"/>
    </location>
</feature>
<keyword evidence="3" id="KW-1185">Reference proteome</keyword>
<evidence type="ECO:0000256" key="1">
    <source>
        <dbReference type="SAM" id="MobiDB-lite"/>
    </source>
</evidence>
<accession>A0ABD6BWR1</accession>